<protein>
    <submittedName>
        <fullName evidence="2">Uncharacterized protein</fullName>
    </submittedName>
</protein>
<dbReference type="Proteomes" id="UP001195914">
    <property type="component" value="Unassembled WGS sequence"/>
</dbReference>
<reference evidence="2" key="2">
    <citation type="submission" date="2021-05" db="EMBL/GenBank/DDBJ databases">
        <authorList>
            <person name="Pain A."/>
        </authorList>
    </citation>
    <scope>NUCLEOTIDE SEQUENCE</scope>
    <source>
        <strain evidence="2">1802A</strain>
    </source>
</reference>
<comment type="caution">
    <text evidence="2">The sequence shown here is derived from an EMBL/GenBank/DDBJ whole genome shotgun (WGS) entry which is preliminary data.</text>
</comment>
<sequence length="804" mass="91283">MDLGCIPDVLCIRTIFGFIYCALEMKLFSRDVPSFVHRPCQPMYTALQRDSLNILNNGDSLVSTVGAWKCVLRMFTLRSKSPEKIVQSWMFELIDKNETVETLRSDYERHRSLLPDFEKHKAIYVKDLFASIKSAGTLPLHKTALLKDLLAGMETDIVKKALYESLNTCKNKAEANLLLLIYDVVLNEGKHNEIPPIASIYEIYGRDNIDPLDAISSYKCHIYKEEVERILSAQMEHLSKTNPPVPPPITGSASEVKDRKKELVDLLGGEKAPIVKRSEGNIEVASRTMLKPAWLVQFYNDAKNKEPPSCGWSLLMMSKDECQRIYKDVINERVEQVKEQVLRPKEVVTNDNLKEMPKLAMLTYCRKYQLAHVCKNVSDWARIEGDRVERLKNLYSIDIRNEIMPYIPIHRHLIGGGKALPQPFYVNPDDDPNYDPPGSTASSRLMRKLIRGDEDDGDKYVLTDLETRKKGLAVVAKDLEPFEHLPQEELTELVLRNCKKEYELAEAICRRRSRGRQIEDDDEKAMHHIHNDADTSMKCDANGSSGLSGNVKDSDPCNIPKGYVVSCNKLLTDVVVFLSTLEHLQWQFASAIDLPMESLVHVHNAGDSTTNPKPPVLHFTGWRFHEAFGFAQSYIGAKNKANRYRIQLHESVERTTINDAKNKVNNLLLFGDDPLFYLKDQEMLQQMVGTGVGLEIHSKVPGLTLPPDPTEHQKSMVFYRMSISQPHPQLICAYCGYTVFSHSIKAHDGEVLHSTEYEEIGHTYGSPCPVCNIGGNFTQSWTTGSRGYTEEPYPRPVEDEFCDD</sequence>
<keyword evidence="3" id="KW-1185">Reference proteome</keyword>
<gene>
    <name evidence="2" type="ORF">X943_002250</name>
</gene>
<evidence type="ECO:0000313" key="3">
    <source>
        <dbReference type="Proteomes" id="UP001195914"/>
    </source>
</evidence>
<evidence type="ECO:0000313" key="2">
    <source>
        <dbReference type="EMBL" id="KAK1939679.1"/>
    </source>
</evidence>
<proteinExistence type="predicted"/>
<dbReference type="AlphaFoldDB" id="A0AAD9GJR1"/>
<feature type="compositionally biased region" description="Basic and acidic residues" evidence="1">
    <location>
        <begin position="788"/>
        <end position="798"/>
    </location>
</feature>
<organism evidence="2 3">
    <name type="scientific">Babesia divergens</name>
    <dbReference type="NCBI Taxonomy" id="32595"/>
    <lineage>
        <taxon>Eukaryota</taxon>
        <taxon>Sar</taxon>
        <taxon>Alveolata</taxon>
        <taxon>Apicomplexa</taxon>
        <taxon>Aconoidasida</taxon>
        <taxon>Piroplasmida</taxon>
        <taxon>Babesiidae</taxon>
        <taxon>Babesia</taxon>
    </lineage>
</organism>
<accession>A0AAD9GJR1</accession>
<name>A0AAD9GJR1_BABDI</name>
<feature type="region of interest" description="Disordered" evidence="1">
    <location>
        <begin position="784"/>
        <end position="804"/>
    </location>
</feature>
<dbReference type="EMBL" id="JAHBMH010000007">
    <property type="protein sequence ID" value="KAK1939679.1"/>
    <property type="molecule type" value="Genomic_DNA"/>
</dbReference>
<evidence type="ECO:0000256" key="1">
    <source>
        <dbReference type="SAM" id="MobiDB-lite"/>
    </source>
</evidence>
<reference evidence="2" key="1">
    <citation type="journal article" date="2014" name="Nucleic Acids Res.">
        <title>The evolutionary dynamics of variant antigen genes in Babesia reveal a history of genomic innovation underlying host-parasite interaction.</title>
        <authorList>
            <person name="Jackson A.P."/>
            <person name="Otto T.D."/>
            <person name="Darby A."/>
            <person name="Ramaprasad A."/>
            <person name="Xia D."/>
            <person name="Echaide I.E."/>
            <person name="Farber M."/>
            <person name="Gahlot S."/>
            <person name="Gamble J."/>
            <person name="Gupta D."/>
            <person name="Gupta Y."/>
            <person name="Jackson L."/>
            <person name="Malandrin L."/>
            <person name="Malas T.B."/>
            <person name="Moussa E."/>
            <person name="Nair M."/>
            <person name="Reid A.J."/>
            <person name="Sanders M."/>
            <person name="Sharma J."/>
            <person name="Tracey A."/>
            <person name="Quail M.A."/>
            <person name="Weir W."/>
            <person name="Wastling J.M."/>
            <person name="Hall N."/>
            <person name="Willadsen P."/>
            <person name="Lingelbach K."/>
            <person name="Shiels B."/>
            <person name="Tait A."/>
            <person name="Berriman M."/>
            <person name="Allred D.R."/>
            <person name="Pain A."/>
        </authorList>
    </citation>
    <scope>NUCLEOTIDE SEQUENCE</scope>
    <source>
        <strain evidence="2">1802A</strain>
    </source>
</reference>